<dbReference type="EMBL" id="PGTK01000001">
    <property type="protein sequence ID" value="PJF32167.1"/>
    <property type="molecule type" value="Genomic_DNA"/>
</dbReference>
<dbReference type="PROSITE" id="PS51186">
    <property type="entry name" value="GNAT"/>
    <property type="match status" value="1"/>
</dbReference>
<dbReference type="Proteomes" id="UP000228921">
    <property type="component" value="Unassembled WGS sequence"/>
</dbReference>
<dbReference type="InterPro" id="IPR016181">
    <property type="entry name" value="Acyl_CoA_acyltransferase"/>
</dbReference>
<dbReference type="Pfam" id="PF00583">
    <property type="entry name" value="Acetyltransf_1"/>
    <property type="match status" value="1"/>
</dbReference>
<evidence type="ECO:0000259" key="1">
    <source>
        <dbReference type="PROSITE" id="PS51186"/>
    </source>
</evidence>
<protein>
    <recommendedName>
        <fullName evidence="1">N-acetyltransferase domain-containing protein</fullName>
    </recommendedName>
</protein>
<dbReference type="CDD" id="cd04301">
    <property type="entry name" value="NAT_SF"/>
    <property type="match status" value="1"/>
</dbReference>
<dbReference type="InterPro" id="IPR000182">
    <property type="entry name" value="GNAT_dom"/>
</dbReference>
<reference evidence="2 3" key="1">
    <citation type="submission" date="2017-11" db="EMBL/GenBank/DDBJ databases">
        <title>Evolution of Phototrophy in the Chloroflexi Phylum Driven by Horizontal Gene Transfer.</title>
        <authorList>
            <person name="Ward L.M."/>
            <person name="Hemp J."/>
            <person name="Shih P.M."/>
            <person name="Mcglynn S.E."/>
            <person name="Fischer W."/>
        </authorList>
    </citation>
    <scope>NUCLEOTIDE SEQUENCE [LARGE SCALE GENOMIC DNA]</scope>
    <source>
        <strain evidence="2">CP2_2F</strain>
    </source>
</reference>
<dbReference type="SUPFAM" id="SSF55729">
    <property type="entry name" value="Acyl-CoA N-acyltransferases (Nat)"/>
    <property type="match status" value="1"/>
</dbReference>
<proteinExistence type="predicted"/>
<dbReference type="InterPro" id="IPR050276">
    <property type="entry name" value="MshD_Acetyltransferase"/>
</dbReference>
<comment type="caution">
    <text evidence="2">The sequence shown here is derived from an EMBL/GenBank/DDBJ whole genome shotgun (WGS) entry which is preliminary data.</text>
</comment>
<name>A0A2M8P3P2_9CHLR</name>
<dbReference type="Gene3D" id="3.40.630.30">
    <property type="match status" value="1"/>
</dbReference>
<feature type="domain" description="N-acetyltransferase" evidence="1">
    <location>
        <begin position="7"/>
        <end position="186"/>
    </location>
</feature>
<evidence type="ECO:0000313" key="3">
    <source>
        <dbReference type="Proteomes" id="UP000228921"/>
    </source>
</evidence>
<sequence length="187" mass="20573">MVSVASLTIRAATPDDLSACIALDLAYETEYVWQIDVRGDESGAIAISLRTARLPRLMRVIYPRLTGLLESALSWEGASGSFLVAEKHGAVRGYLLMRFEPARSAAWIVELGVDAAFRRQKIGTALLNAAYAQARKSGLRHLSLETQTKNYPSICFCQKNGLVFCGYNDLYFANGDVALFFGQTVRL</sequence>
<dbReference type="GO" id="GO:0016747">
    <property type="term" value="F:acyltransferase activity, transferring groups other than amino-acyl groups"/>
    <property type="evidence" value="ECO:0007669"/>
    <property type="project" value="InterPro"/>
</dbReference>
<dbReference type="PANTHER" id="PTHR43617">
    <property type="entry name" value="L-AMINO ACID N-ACETYLTRANSFERASE"/>
    <property type="match status" value="1"/>
</dbReference>
<evidence type="ECO:0000313" key="2">
    <source>
        <dbReference type="EMBL" id="PJF32167.1"/>
    </source>
</evidence>
<accession>A0A2M8P3P2</accession>
<gene>
    <name evidence="2" type="ORF">CUN51_00635</name>
</gene>
<dbReference type="AlphaFoldDB" id="A0A2M8P3P2"/>
<organism evidence="2 3">
    <name type="scientific">Candidatus Thermofonsia Clade 1 bacterium</name>
    <dbReference type="NCBI Taxonomy" id="2364210"/>
    <lineage>
        <taxon>Bacteria</taxon>
        <taxon>Bacillati</taxon>
        <taxon>Chloroflexota</taxon>
        <taxon>Candidatus Thermofontia</taxon>
        <taxon>Candidatus Thermofonsia Clade 1</taxon>
    </lineage>
</organism>